<dbReference type="Proteomes" id="UP000030694">
    <property type="component" value="Unassembled WGS sequence"/>
</dbReference>
<reference evidence="3 4" key="1">
    <citation type="submission" date="2013-02" db="EMBL/GenBank/DDBJ databases">
        <title>The Genome Annotation of Plasmodium falciparum CAMP/Malaysia.</title>
        <authorList>
            <consortium name="The Broad Institute Genome Sequencing Platform"/>
            <consortium name="The Broad Institute Genome Sequencing Center for Infectious Disease"/>
            <person name="Neafsey D."/>
            <person name="Hoffman S."/>
            <person name="Volkman S."/>
            <person name="Rosenthal P."/>
            <person name="Walker B."/>
            <person name="Young S.K."/>
            <person name="Zeng Q."/>
            <person name="Gargeya S."/>
            <person name="Fitzgerald M."/>
            <person name="Haas B."/>
            <person name="Abouelleil A."/>
            <person name="Allen A.W."/>
            <person name="Alvarado L."/>
            <person name="Arachchi H.M."/>
            <person name="Berlin A.M."/>
            <person name="Chapman S.B."/>
            <person name="Gainer-Dewar J."/>
            <person name="Goldberg J."/>
            <person name="Griggs A."/>
            <person name="Gujja S."/>
            <person name="Hansen M."/>
            <person name="Howarth C."/>
            <person name="Imamovic A."/>
            <person name="Ireland A."/>
            <person name="Larimer J."/>
            <person name="McCowan C."/>
            <person name="Murphy C."/>
            <person name="Pearson M."/>
            <person name="Poon T.W."/>
            <person name="Priest M."/>
            <person name="Roberts A."/>
            <person name="Saif S."/>
            <person name="Shea T."/>
            <person name="Sisk P."/>
            <person name="Sykes S."/>
            <person name="Wortman J."/>
            <person name="Nusbaum C."/>
            <person name="Birren B."/>
        </authorList>
    </citation>
    <scope>NUCLEOTIDE SEQUENCE [LARGE SCALE GENOMIC DNA]</scope>
    <source>
        <strain evidence="3 4">CAMP/Malaysia</strain>
    </source>
</reference>
<dbReference type="AlphaFoldDB" id="A0A024X771"/>
<dbReference type="OMA" id="NELMITQ"/>
<dbReference type="InterPro" id="IPR053000">
    <property type="entry name" value="WSS1-like_metalloprotease"/>
</dbReference>
<dbReference type="GO" id="GO:0008237">
    <property type="term" value="F:metallopeptidase activity"/>
    <property type="evidence" value="ECO:0007669"/>
    <property type="project" value="TreeGrafter"/>
</dbReference>
<evidence type="ECO:0000259" key="2">
    <source>
        <dbReference type="PROSITE" id="PS51397"/>
    </source>
</evidence>
<feature type="compositionally biased region" description="Basic and acidic residues" evidence="1">
    <location>
        <begin position="359"/>
        <end position="375"/>
    </location>
</feature>
<dbReference type="GO" id="GO:0006281">
    <property type="term" value="P:DNA repair"/>
    <property type="evidence" value="ECO:0007669"/>
    <property type="project" value="TreeGrafter"/>
</dbReference>
<proteinExistence type="predicted"/>
<feature type="domain" description="WLM" evidence="2">
    <location>
        <begin position="1"/>
        <end position="188"/>
    </location>
</feature>
<dbReference type="EMBL" id="KI927515">
    <property type="protein sequence ID" value="ETW61334.1"/>
    <property type="molecule type" value="Genomic_DNA"/>
</dbReference>
<evidence type="ECO:0000313" key="4">
    <source>
        <dbReference type="Proteomes" id="UP000030694"/>
    </source>
</evidence>
<protein>
    <recommendedName>
        <fullName evidence="2">WLM domain-containing protein</fullName>
    </recommendedName>
</protein>
<dbReference type="GO" id="GO:0005634">
    <property type="term" value="C:nucleus"/>
    <property type="evidence" value="ECO:0007669"/>
    <property type="project" value="TreeGrafter"/>
</dbReference>
<reference evidence="3 4" key="2">
    <citation type="submission" date="2013-02" db="EMBL/GenBank/DDBJ databases">
        <title>The Genome Sequence of Plasmodium falciparum CAMP/Malaysia.</title>
        <authorList>
            <consortium name="The Broad Institute Genome Sequencing Platform"/>
            <consortium name="The Broad Institute Genome Sequencing Center for Infectious Disease"/>
            <person name="Neafsey D."/>
            <person name="Cheeseman I."/>
            <person name="Volkman S."/>
            <person name="Adams J."/>
            <person name="Walker B."/>
            <person name="Young S.K."/>
            <person name="Zeng Q."/>
            <person name="Gargeya S."/>
            <person name="Fitzgerald M."/>
            <person name="Haas B."/>
            <person name="Abouelleil A."/>
            <person name="Alvarado L."/>
            <person name="Arachchi H.M."/>
            <person name="Berlin A.M."/>
            <person name="Chapman S.B."/>
            <person name="Dewar J."/>
            <person name="Goldberg J."/>
            <person name="Griggs A."/>
            <person name="Gujja S."/>
            <person name="Hansen M."/>
            <person name="Howarth C."/>
            <person name="Imamovic A."/>
            <person name="Larimer J."/>
            <person name="McCowan C."/>
            <person name="Murphy C."/>
            <person name="Neiman D."/>
            <person name="Pearson M."/>
            <person name="Priest M."/>
            <person name="Roberts A."/>
            <person name="Saif S."/>
            <person name="Shea T."/>
            <person name="Sisk P."/>
            <person name="Sykes S."/>
            <person name="Wortman J."/>
            <person name="Nusbaum C."/>
            <person name="Birren B."/>
        </authorList>
    </citation>
    <scope>NUCLEOTIDE SEQUENCE [LARGE SCALE GENOMIC DNA]</scope>
    <source>
        <strain evidence="3 4">CAMP/Malaysia</strain>
    </source>
</reference>
<accession>A0A024X771</accession>
<gene>
    <name evidence="3" type="ORF">PFMC_02754</name>
</gene>
<name>A0A024X771_PLAFC</name>
<dbReference type="PANTHER" id="PTHR46622">
    <property type="entry name" value="DNA-DEPENDENT METALLOPROTEASE WSS1"/>
    <property type="match status" value="1"/>
</dbReference>
<organism evidence="3 4">
    <name type="scientific">Plasmodium falciparum (isolate Camp / Malaysia)</name>
    <dbReference type="NCBI Taxonomy" id="5835"/>
    <lineage>
        <taxon>Eukaryota</taxon>
        <taxon>Sar</taxon>
        <taxon>Alveolata</taxon>
        <taxon>Apicomplexa</taxon>
        <taxon>Aconoidasida</taxon>
        <taxon>Haemosporida</taxon>
        <taxon>Plasmodiidae</taxon>
        <taxon>Plasmodium</taxon>
        <taxon>Plasmodium (Laverania)</taxon>
    </lineage>
</organism>
<dbReference type="PANTHER" id="PTHR46622:SF1">
    <property type="entry name" value="DNA-DEPENDENT METALLOPROTEASE WSS1"/>
    <property type="match status" value="1"/>
</dbReference>
<sequence length="375" mass="43804">MNIKTIDDVIYKVHNIKVLNKNDKKAKAILSRAAEQVLPIMKKRRFRVELLSEFLPKNPNLLGLNIVKKSEIKIRLRKTKGGEIFHFNDIMGTLLHELVHIVHSRHDKSFYELLDKITWEYNELYVYNKKGISGGDKVSTNIIKYNLGRNNIMKDNIILDITKMNNVISICEENPKFMAAQAAEKRLLNNFMNNQGEIVNASLESCLTKEQRENLLNNRKKYDDIICCLDNDIILIDTISDTYDKEYDHKSMVSQKKSDNVSFLENTKDNINNNIDYTYMQHLNDNERKQEKKENELMITQNYNNQFEGKPNVIEILTPDIKKKKNKRKNLIESNNGIFDLSQNDGDDNSQVLKRKKGNQKDMKSDKNDEVIFLK</sequence>
<dbReference type="Pfam" id="PF08325">
    <property type="entry name" value="WLM"/>
    <property type="match status" value="1"/>
</dbReference>
<dbReference type="PROSITE" id="PS51397">
    <property type="entry name" value="WLM"/>
    <property type="match status" value="1"/>
</dbReference>
<evidence type="ECO:0000256" key="1">
    <source>
        <dbReference type="SAM" id="MobiDB-lite"/>
    </source>
</evidence>
<dbReference type="OrthoDB" id="261960at2759"/>
<feature type="region of interest" description="Disordered" evidence="1">
    <location>
        <begin position="337"/>
        <end position="375"/>
    </location>
</feature>
<dbReference type="InterPro" id="IPR013536">
    <property type="entry name" value="WLM_dom"/>
</dbReference>
<feature type="compositionally biased region" description="Polar residues" evidence="1">
    <location>
        <begin position="337"/>
        <end position="352"/>
    </location>
</feature>
<evidence type="ECO:0000313" key="3">
    <source>
        <dbReference type="EMBL" id="ETW61334.1"/>
    </source>
</evidence>